<dbReference type="EMBL" id="RKMH01000008">
    <property type="protein sequence ID" value="RPA60077.1"/>
    <property type="molecule type" value="Genomic_DNA"/>
</dbReference>
<dbReference type="InterPro" id="IPR003661">
    <property type="entry name" value="HisK_dim/P_dom"/>
</dbReference>
<dbReference type="PANTHER" id="PTHR45436">
    <property type="entry name" value="SENSOR HISTIDINE KINASE YKOH"/>
    <property type="match status" value="1"/>
</dbReference>
<dbReference type="InterPro" id="IPR003594">
    <property type="entry name" value="HATPase_dom"/>
</dbReference>
<evidence type="ECO:0000256" key="7">
    <source>
        <dbReference type="ARBA" id="ARBA00022692"/>
    </source>
</evidence>
<keyword evidence="11 13" id="KW-0472">Membrane</keyword>
<dbReference type="SUPFAM" id="SSF55874">
    <property type="entry name" value="ATPase domain of HSP90 chaperone/DNA topoisomerase II/histidine kinase"/>
    <property type="match status" value="1"/>
</dbReference>
<feature type="region of interest" description="Disordered" evidence="12">
    <location>
        <begin position="79"/>
        <end position="103"/>
    </location>
</feature>
<feature type="domain" description="HAMP" evidence="15">
    <location>
        <begin position="206"/>
        <end position="259"/>
    </location>
</feature>
<gene>
    <name evidence="16" type="ORF">EF294_12685</name>
</gene>
<dbReference type="Gene3D" id="3.30.565.10">
    <property type="entry name" value="Histidine kinase-like ATPase, C-terminal domain"/>
    <property type="match status" value="1"/>
</dbReference>
<feature type="transmembrane region" description="Helical" evidence="13">
    <location>
        <begin position="183"/>
        <end position="205"/>
    </location>
</feature>
<dbReference type="Pfam" id="PF00672">
    <property type="entry name" value="HAMP"/>
    <property type="match status" value="1"/>
</dbReference>
<evidence type="ECO:0000256" key="8">
    <source>
        <dbReference type="ARBA" id="ARBA00022777"/>
    </source>
</evidence>
<evidence type="ECO:0000256" key="3">
    <source>
        <dbReference type="ARBA" id="ARBA00004236"/>
    </source>
</evidence>
<comment type="catalytic activity">
    <reaction evidence="1">
        <text>ATP + protein L-histidine = ADP + protein N-phospho-L-histidine.</text>
        <dbReference type="EC" id="2.7.13.3"/>
    </reaction>
</comment>
<dbReference type="SMART" id="SM00387">
    <property type="entry name" value="HATPase_c"/>
    <property type="match status" value="1"/>
</dbReference>
<dbReference type="RefSeq" id="WP_123930304.1">
    <property type="nucleotide sequence ID" value="NZ_JBPSDP010000007.1"/>
</dbReference>
<keyword evidence="5" id="KW-0597">Phosphoprotein</keyword>
<keyword evidence="8 16" id="KW-0418">Kinase</keyword>
<dbReference type="AlphaFoldDB" id="A0A3N4GFC1"/>
<accession>A0A3N4GFC1</accession>
<keyword evidence="10" id="KW-0902">Two-component regulatory system</keyword>
<dbReference type="PANTHER" id="PTHR45436:SF5">
    <property type="entry name" value="SENSOR HISTIDINE KINASE TRCS"/>
    <property type="match status" value="1"/>
</dbReference>
<dbReference type="CDD" id="cd06225">
    <property type="entry name" value="HAMP"/>
    <property type="match status" value="1"/>
</dbReference>
<evidence type="ECO:0000256" key="5">
    <source>
        <dbReference type="ARBA" id="ARBA00022553"/>
    </source>
</evidence>
<comment type="cofactor">
    <cofactor evidence="2">
        <name>a divalent metal cation</name>
        <dbReference type="ChEBI" id="CHEBI:60240"/>
    </cofactor>
</comment>
<feature type="compositionally biased region" description="Low complexity" evidence="12">
    <location>
        <begin position="8"/>
        <end position="27"/>
    </location>
</feature>
<evidence type="ECO:0000256" key="1">
    <source>
        <dbReference type="ARBA" id="ARBA00000085"/>
    </source>
</evidence>
<dbReference type="InterPro" id="IPR005467">
    <property type="entry name" value="His_kinase_dom"/>
</dbReference>
<dbReference type="PRINTS" id="PR00344">
    <property type="entry name" value="BCTRLSENSOR"/>
</dbReference>
<dbReference type="InterPro" id="IPR003660">
    <property type="entry name" value="HAMP_dom"/>
</dbReference>
<dbReference type="Proteomes" id="UP000267536">
    <property type="component" value="Unassembled WGS sequence"/>
</dbReference>
<dbReference type="CDD" id="cd00075">
    <property type="entry name" value="HATPase"/>
    <property type="match status" value="1"/>
</dbReference>
<dbReference type="Gene3D" id="1.10.287.130">
    <property type="match status" value="1"/>
</dbReference>
<name>A0A3N4GFC1_9ACTN</name>
<dbReference type="InterPro" id="IPR036890">
    <property type="entry name" value="HATPase_C_sf"/>
</dbReference>
<protein>
    <recommendedName>
        <fullName evidence="4">histidine kinase</fullName>
        <ecNumber evidence="4">2.7.13.3</ecNumber>
    </recommendedName>
</protein>
<evidence type="ECO:0000256" key="9">
    <source>
        <dbReference type="ARBA" id="ARBA00022989"/>
    </source>
</evidence>
<evidence type="ECO:0000256" key="13">
    <source>
        <dbReference type="SAM" id="Phobius"/>
    </source>
</evidence>
<evidence type="ECO:0000256" key="2">
    <source>
        <dbReference type="ARBA" id="ARBA00001968"/>
    </source>
</evidence>
<evidence type="ECO:0000313" key="16">
    <source>
        <dbReference type="EMBL" id="RPA60077.1"/>
    </source>
</evidence>
<sequence length="499" mass="52733">MSVRTRSAPPADSPAGAPAAPPATKAAQTRTRGVPLRISLVVLTMVLVAFGLLVSGIAVTSAMRSDLLSRTDQGLVSAVGTWAKPRDPDLDQTQGPPIGPRRPPSSYFVMTTLNSGLVISNANDFTHIPDLSGLPDGDVSPTTVGSRDGDGPQWRVIKHSDSEGVSVVAVPLSDVDKTLSRLMWLQFGIGAAVVVVLGVLSYLVVRSSLRPLRRVEETAHAIAAGNLNMRVAPGPPNTEVGSLSASLNTMLGQIQHAFATTAASEQQARHSEEKMRRFVADASHELRTPLTSIKGFAELYRQGAVADPGDAMRRIDDEAARMKLLVEDLLMLARLDAHRPLNSEPVDMLMLAADTVQASRAAAPDREIRLQVSPSDEPPVVRGDAARLVQVIRNLVNNAVVHTPPEATITVGVGVLDGVGDVLVTVTDTGQGLTPDERSHVFERFYRGDSSRSRGEGGGSGLGLSIVAALVDAQGGRVGVDSTLGEGACFWVRLPRLAD</sequence>
<dbReference type="GO" id="GO:0005509">
    <property type="term" value="F:calcium ion binding"/>
    <property type="evidence" value="ECO:0007669"/>
    <property type="project" value="UniProtKB-ARBA"/>
</dbReference>
<evidence type="ECO:0000259" key="15">
    <source>
        <dbReference type="PROSITE" id="PS50885"/>
    </source>
</evidence>
<dbReference type="PROSITE" id="PS50885">
    <property type="entry name" value="HAMP"/>
    <property type="match status" value="1"/>
</dbReference>
<feature type="region of interest" description="Disordered" evidence="12">
    <location>
        <begin position="1"/>
        <end position="30"/>
    </location>
</feature>
<dbReference type="Pfam" id="PF00512">
    <property type="entry name" value="HisKA"/>
    <property type="match status" value="1"/>
</dbReference>
<dbReference type="CDD" id="cd00082">
    <property type="entry name" value="HisKA"/>
    <property type="match status" value="1"/>
</dbReference>
<evidence type="ECO:0000256" key="4">
    <source>
        <dbReference type="ARBA" id="ARBA00012438"/>
    </source>
</evidence>
<dbReference type="FunFam" id="3.30.565.10:FF:000006">
    <property type="entry name" value="Sensor histidine kinase WalK"/>
    <property type="match status" value="1"/>
</dbReference>
<dbReference type="Gene3D" id="6.10.340.10">
    <property type="match status" value="1"/>
</dbReference>
<evidence type="ECO:0000256" key="11">
    <source>
        <dbReference type="ARBA" id="ARBA00023136"/>
    </source>
</evidence>
<feature type="domain" description="Histidine kinase" evidence="14">
    <location>
        <begin position="281"/>
        <end position="498"/>
    </location>
</feature>
<dbReference type="SMART" id="SM00388">
    <property type="entry name" value="HisKA"/>
    <property type="match status" value="1"/>
</dbReference>
<dbReference type="OrthoDB" id="9786919at2"/>
<dbReference type="InterPro" id="IPR004358">
    <property type="entry name" value="Sig_transdc_His_kin-like_C"/>
</dbReference>
<evidence type="ECO:0000256" key="10">
    <source>
        <dbReference type="ARBA" id="ARBA00023012"/>
    </source>
</evidence>
<keyword evidence="9 13" id="KW-1133">Transmembrane helix</keyword>
<reference evidence="16 17" key="1">
    <citation type="submission" date="2018-11" db="EMBL/GenBank/DDBJ databases">
        <title>Draft genome sequence of Gordonia sp. RS15-1S isolated from rice stems.</title>
        <authorList>
            <person name="Muangham S."/>
        </authorList>
    </citation>
    <scope>NUCLEOTIDE SEQUENCE [LARGE SCALE GENOMIC DNA]</scope>
    <source>
        <strain evidence="16 17">RS15-1S</strain>
    </source>
</reference>
<organism evidence="16 17">
    <name type="scientific">Gordonia oryzae</name>
    <dbReference type="NCBI Taxonomy" id="2487349"/>
    <lineage>
        <taxon>Bacteria</taxon>
        <taxon>Bacillati</taxon>
        <taxon>Actinomycetota</taxon>
        <taxon>Actinomycetes</taxon>
        <taxon>Mycobacteriales</taxon>
        <taxon>Gordoniaceae</taxon>
        <taxon>Gordonia</taxon>
    </lineage>
</organism>
<dbReference type="EC" id="2.7.13.3" evidence="4"/>
<dbReference type="GO" id="GO:0000155">
    <property type="term" value="F:phosphorelay sensor kinase activity"/>
    <property type="evidence" value="ECO:0007669"/>
    <property type="project" value="InterPro"/>
</dbReference>
<evidence type="ECO:0000259" key="14">
    <source>
        <dbReference type="PROSITE" id="PS50109"/>
    </source>
</evidence>
<proteinExistence type="predicted"/>
<comment type="caution">
    <text evidence="16">The sequence shown here is derived from an EMBL/GenBank/DDBJ whole genome shotgun (WGS) entry which is preliminary data.</text>
</comment>
<dbReference type="GO" id="GO:0005886">
    <property type="term" value="C:plasma membrane"/>
    <property type="evidence" value="ECO:0007669"/>
    <property type="project" value="UniProtKB-SubCell"/>
</dbReference>
<comment type="subcellular location">
    <subcellularLocation>
        <location evidence="3">Cell membrane</location>
    </subcellularLocation>
</comment>
<dbReference type="SUPFAM" id="SSF47384">
    <property type="entry name" value="Homodimeric domain of signal transducing histidine kinase"/>
    <property type="match status" value="1"/>
</dbReference>
<dbReference type="SMART" id="SM00304">
    <property type="entry name" value="HAMP"/>
    <property type="match status" value="1"/>
</dbReference>
<dbReference type="FunFam" id="1.10.287.130:FF:000001">
    <property type="entry name" value="Two-component sensor histidine kinase"/>
    <property type="match status" value="1"/>
</dbReference>
<evidence type="ECO:0000256" key="12">
    <source>
        <dbReference type="SAM" id="MobiDB-lite"/>
    </source>
</evidence>
<dbReference type="InterPro" id="IPR050428">
    <property type="entry name" value="TCS_sensor_his_kinase"/>
</dbReference>
<evidence type="ECO:0000313" key="17">
    <source>
        <dbReference type="Proteomes" id="UP000267536"/>
    </source>
</evidence>
<dbReference type="SUPFAM" id="SSF158472">
    <property type="entry name" value="HAMP domain-like"/>
    <property type="match status" value="1"/>
</dbReference>
<dbReference type="InterPro" id="IPR036097">
    <property type="entry name" value="HisK_dim/P_sf"/>
</dbReference>
<keyword evidence="17" id="KW-1185">Reference proteome</keyword>
<keyword evidence="7 13" id="KW-0812">Transmembrane</keyword>
<feature type="transmembrane region" description="Helical" evidence="13">
    <location>
        <begin position="38"/>
        <end position="59"/>
    </location>
</feature>
<evidence type="ECO:0000256" key="6">
    <source>
        <dbReference type="ARBA" id="ARBA00022679"/>
    </source>
</evidence>
<keyword evidence="6" id="KW-0808">Transferase</keyword>
<dbReference type="Pfam" id="PF02518">
    <property type="entry name" value="HATPase_c"/>
    <property type="match status" value="1"/>
</dbReference>
<dbReference type="PROSITE" id="PS50109">
    <property type="entry name" value="HIS_KIN"/>
    <property type="match status" value="1"/>
</dbReference>